<evidence type="ECO:0008006" key="5">
    <source>
        <dbReference type="Google" id="ProtNLM"/>
    </source>
</evidence>
<protein>
    <recommendedName>
        <fullName evidence="5">Mce-associated membrane protein</fullName>
    </recommendedName>
</protein>
<feature type="region of interest" description="Disordered" evidence="1">
    <location>
        <begin position="211"/>
        <end position="230"/>
    </location>
</feature>
<feature type="region of interest" description="Disordered" evidence="1">
    <location>
        <begin position="36"/>
        <end position="67"/>
    </location>
</feature>
<evidence type="ECO:0000256" key="2">
    <source>
        <dbReference type="SAM" id="Phobius"/>
    </source>
</evidence>
<accession>A0A543IT23</accession>
<sequence>MSQGIDGRRVVFAAVVAVLAALGVYLLVAPDPQDGEAGPAGTPAAGGGEGTAAPRASGSAAPSPPASVNPQEFDIYAYLPWSREQLAASADVARRFLAQYATHRHDEDPISYAERLKSFTTTELATSLTRTVTDPRRVEQERADQVVSEGTARIRQIRTFGENSITWVGTATERITAASGRREVVQEYAVTTIQVGEAWKVYDFNLAEAGQEGDAAGPAPGGSGGEERAE</sequence>
<feature type="compositionally biased region" description="Low complexity" evidence="1">
    <location>
        <begin position="51"/>
        <end position="61"/>
    </location>
</feature>
<feature type="transmembrane region" description="Helical" evidence="2">
    <location>
        <begin position="10"/>
        <end position="28"/>
    </location>
</feature>
<keyword evidence="2" id="KW-0812">Transmembrane</keyword>
<gene>
    <name evidence="3" type="ORF">FHX40_0360</name>
</gene>
<reference evidence="3 4" key="1">
    <citation type="submission" date="2019-06" db="EMBL/GenBank/DDBJ databases">
        <title>Sequencing the genomes of 1000 actinobacteria strains.</title>
        <authorList>
            <person name="Klenk H.-P."/>
        </authorList>
    </citation>
    <scope>NUCLEOTIDE SEQUENCE [LARGE SCALE GENOMIC DNA]</scope>
    <source>
        <strain evidence="3 4">DSM 43186</strain>
    </source>
</reference>
<evidence type="ECO:0000256" key="1">
    <source>
        <dbReference type="SAM" id="MobiDB-lite"/>
    </source>
</evidence>
<organism evidence="3 4">
    <name type="scientific">Thermopolyspora flexuosa</name>
    <dbReference type="NCBI Taxonomy" id="103836"/>
    <lineage>
        <taxon>Bacteria</taxon>
        <taxon>Bacillati</taxon>
        <taxon>Actinomycetota</taxon>
        <taxon>Actinomycetes</taxon>
        <taxon>Streptosporangiales</taxon>
        <taxon>Streptosporangiaceae</taxon>
        <taxon>Thermopolyspora</taxon>
    </lineage>
</organism>
<keyword evidence="4" id="KW-1185">Reference proteome</keyword>
<keyword evidence="2" id="KW-0472">Membrane</keyword>
<dbReference type="RefSeq" id="WP_142257985.1">
    <property type="nucleotide sequence ID" value="NZ_BMPV01000004.1"/>
</dbReference>
<proteinExistence type="predicted"/>
<dbReference type="EMBL" id="VFPQ01000001">
    <property type="protein sequence ID" value="TQM73707.1"/>
    <property type="molecule type" value="Genomic_DNA"/>
</dbReference>
<dbReference type="Proteomes" id="UP000319213">
    <property type="component" value="Unassembled WGS sequence"/>
</dbReference>
<evidence type="ECO:0000313" key="4">
    <source>
        <dbReference type="Proteomes" id="UP000319213"/>
    </source>
</evidence>
<name>A0A543IT23_9ACTN</name>
<comment type="caution">
    <text evidence="3">The sequence shown here is derived from an EMBL/GenBank/DDBJ whole genome shotgun (WGS) entry which is preliminary data.</text>
</comment>
<evidence type="ECO:0000313" key="3">
    <source>
        <dbReference type="EMBL" id="TQM73707.1"/>
    </source>
</evidence>
<keyword evidence="2" id="KW-1133">Transmembrane helix</keyword>
<dbReference type="OrthoDB" id="3542492at2"/>
<dbReference type="AlphaFoldDB" id="A0A543IT23"/>